<sequence length="1092" mass="120389">MTNILPGEVTPTLFVGLGGSGGRAIGRIARHLRARADFAVRYEGLVRFLAIDTNEADLARLRQGPGAIHSTVAISDFDKVEYSSLRRGDRFADADPYFTQWVHPWYRFREESGAGAGQIRVESRLSFNRAVEVGSLSARLSEILDALRHHAQGMRRHDAPVQVFVYFSVAGGTGSGAFLPFGYLVRDALGDKRSRVFGFAILPEAFEVVAGRNRDGVYANGYAALKELEHLMRLDTNTSGSPDAIAFHYDPRNKSRKTVARRPYDLVYLVDRPASFSLDEVGEALADASYLQVFSPILGDQQADYDNYTKESRALFPAELGSDGYSAFYGTLGSALVILPRKDLLEYCARRWSAAAVRRYLLLDDPALVSESQRERFKRFALDPAELDTLSPDERARRVDQSFVARIDLLAEEDREGGIWKRIVALKETASAKVAATLHGIETELRGKTTQIREISADRILDGSWTPANTIGALGREVEKARADVQARLGTVLAQIDGGTFWPELLAKAGPDGAPELSPYEQRYVLTMFREPTGLLGASALDELTRQIAGLTKECELGREGRFTSEMDAHAATLKRTHGGFDAVVLRKDKDFEAARDRAVATFNEQVERQRALLLKSALHELRVALGRAADALRASFRNIEASASRLSIELDEKARRFELDGGHAGAGEVNDFALDVEALQHPSGKQRFWSWYYLDQVSTRPETGDSKDIVAAVEDAMRPRFDERGRPVSRTAREMVSDIERKLVEVAEGVLAKMILGDPRSDDPAERAGLTLDQAIALEAKYYELHTQNALLADSRTDRRESLAERERNKTTPEAALRAVSPLSPASLWNEENVRQYALRKLRAAIGKAQPLTRLSPEARSLMKHTDMLLVGVHTSLAGSALGRLLASATEGLSAQTIDDWPDAERLVFYRSILGVPLYCFPHVNEEMKACYQRYQAQREKAWPLHIDANWEALPDLDPEERRAAIESRRKQLKGALGALAIGIARGAVTSAESGLELVIGASRLPLGRGPIEAAGALAALEESKPAIFQSIVLPLRSAFESGAAMSEVAGARRTWSERAMQLELLPGLDSAQKREYDELREVAAILGAIG</sequence>
<dbReference type="SUPFAM" id="SSF52490">
    <property type="entry name" value="Tubulin nucleotide-binding domain-like"/>
    <property type="match status" value="1"/>
</dbReference>
<dbReference type="Gene3D" id="3.40.50.1440">
    <property type="entry name" value="Tubulin/FtsZ, GTPase domain"/>
    <property type="match status" value="1"/>
</dbReference>
<keyword evidence="1" id="KW-0812">Transmembrane</keyword>
<evidence type="ECO:0008006" key="4">
    <source>
        <dbReference type="Google" id="ProtNLM"/>
    </source>
</evidence>
<dbReference type="InterPro" id="IPR036525">
    <property type="entry name" value="Tubulin/FtsZ_GTPase_sf"/>
</dbReference>
<reference evidence="2 3" key="1">
    <citation type="submission" date="2015-03" db="EMBL/GenBank/DDBJ databases">
        <title>Genome assembly of Sandaracinus amylolyticus DSM 53668.</title>
        <authorList>
            <person name="Sharma G."/>
            <person name="Subramanian S."/>
        </authorList>
    </citation>
    <scope>NUCLEOTIDE SEQUENCE [LARGE SCALE GENOMIC DNA]</scope>
    <source>
        <strain evidence="2 3">DSM 53668</strain>
    </source>
</reference>
<evidence type="ECO:0000256" key="1">
    <source>
        <dbReference type="SAM" id="Phobius"/>
    </source>
</evidence>
<dbReference type="Pfam" id="PF13809">
    <property type="entry name" value="Tubulin_2"/>
    <property type="match status" value="1"/>
</dbReference>
<dbReference type="InterPro" id="IPR025904">
    <property type="entry name" value="Tubulin-like"/>
</dbReference>
<evidence type="ECO:0000313" key="2">
    <source>
        <dbReference type="EMBL" id="AKF05124.1"/>
    </source>
</evidence>
<proteinExistence type="predicted"/>
<dbReference type="STRING" id="927083.DB32_002273"/>
<dbReference type="KEGG" id="samy:DB32_002273"/>
<dbReference type="RefSeq" id="WP_053232395.1">
    <property type="nucleotide sequence ID" value="NZ_CP011125.1"/>
</dbReference>
<keyword evidence="1" id="KW-1133">Transmembrane helix</keyword>
<dbReference type="AlphaFoldDB" id="A0A0F6SEF9"/>
<gene>
    <name evidence="2" type="ORF">DB32_002273</name>
</gene>
<feature type="transmembrane region" description="Helical" evidence="1">
    <location>
        <begin position="163"/>
        <end position="185"/>
    </location>
</feature>
<dbReference type="OrthoDB" id="5521991at2"/>
<name>A0A0F6SEF9_9BACT</name>
<organism evidence="2 3">
    <name type="scientific">Sandaracinus amylolyticus</name>
    <dbReference type="NCBI Taxonomy" id="927083"/>
    <lineage>
        <taxon>Bacteria</taxon>
        <taxon>Pseudomonadati</taxon>
        <taxon>Myxococcota</taxon>
        <taxon>Polyangia</taxon>
        <taxon>Polyangiales</taxon>
        <taxon>Sandaracinaceae</taxon>
        <taxon>Sandaracinus</taxon>
    </lineage>
</organism>
<keyword evidence="1" id="KW-0472">Membrane</keyword>
<dbReference type="Proteomes" id="UP000034883">
    <property type="component" value="Chromosome"/>
</dbReference>
<protein>
    <recommendedName>
        <fullName evidence="4">Tubulin like</fullName>
    </recommendedName>
</protein>
<evidence type="ECO:0000313" key="3">
    <source>
        <dbReference type="Proteomes" id="UP000034883"/>
    </source>
</evidence>
<dbReference type="EMBL" id="CP011125">
    <property type="protein sequence ID" value="AKF05124.1"/>
    <property type="molecule type" value="Genomic_DNA"/>
</dbReference>
<accession>A0A0F6SEF9</accession>
<keyword evidence="3" id="KW-1185">Reference proteome</keyword>